<dbReference type="InterPro" id="IPR017946">
    <property type="entry name" value="PLC-like_Pdiesterase_TIM-brl"/>
</dbReference>
<dbReference type="Proteomes" id="UP001190926">
    <property type="component" value="Unassembled WGS sequence"/>
</dbReference>
<feature type="domain" description="Phosphatidylinositol-specific phospholipase C X" evidence="2">
    <location>
        <begin position="215"/>
        <end position="244"/>
    </location>
</feature>
<comment type="caution">
    <text evidence="4">The sequence shown here is derived from an EMBL/GenBank/DDBJ whole genome shotgun (WGS) entry which is preliminary data.</text>
</comment>
<dbReference type="GO" id="GO:0006629">
    <property type="term" value="P:lipid metabolic process"/>
    <property type="evidence" value="ECO:0007669"/>
    <property type="project" value="InterPro"/>
</dbReference>
<gene>
    <name evidence="4" type="ORF">C2S53_008048</name>
</gene>
<dbReference type="InterPro" id="IPR040773">
    <property type="entry name" value="Rpn6_N"/>
</dbReference>
<dbReference type="Pfam" id="PF18055">
    <property type="entry name" value="RPN6_N"/>
    <property type="match status" value="1"/>
</dbReference>
<dbReference type="InterPro" id="IPR001192">
    <property type="entry name" value="PI-PLC_fam"/>
</dbReference>
<protein>
    <recommendedName>
        <fullName evidence="6">Phosphoinositide phospholipase C</fullName>
    </recommendedName>
</protein>
<dbReference type="GO" id="GO:0005886">
    <property type="term" value="C:plasma membrane"/>
    <property type="evidence" value="ECO:0007669"/>
    <property type="project" value="UniProtKB-SubCell"/>
</dbReference>
<evidence type="ECO:0000259" key="2">
    <source>
        <dbReference type="Pfam" id="PF00388"/>
    </source>
</evidence>
<dbReference type="SUPFAM" id="SSF51695">
    <property type="entry name" value="PLC-like phosphodiesterases"/>
    <property type="match status" value="1"/>
</dbReference>
<dbReference type="InterPro" id="IPR000909">
    <property type="entry name" value="PLipase_C_PInositol-sp_X_dom"/>
</dbReference>
<dbReference type="PROSITE" id="PS50007">
    <property type="entry name" value="PIPLC_X_DOMAIN"/>
    <property type="match status" value="1"/>
</dbReference>
<dbReference type="Gene3D" id="1.10.238.10">
    <property type="entry name" value="EF-hand"/>
    <property type="match status" value="1"/>
</dbReference>
<evidence type="ECO:0000259" key="3">
    <source>
        <dbReference type="Pfam" id="PF18055"/>
    </source>
</evidence>
<keyword evidence="5" id="KW-1185">Reference proteome</keyword>
<organism evidence="4 5">
    <name type="scientific">Perilla frutescens var. hirtella</name>
    <name type="common">Perilla citriodora</name>
    <name type="synonym">Perilla setoyensis</name>
    <dbReference type="NCBI Taxonomy" id="608512"/>
    <lineage>
        <taxon>Eukaryota</taxon>
        <taxon>Viridiplantae</taxon>
        <taxon>Streptophyta</taxon>
        <taxon>Embryophyta</taxon>
        <taxon>Tracheophyta</taxon>
        <taxon>Spermatophyta</taxon>
        <taxon>Magnoliopsida</taxon>
        <taxon>eudicotyledons</taxon>
        <taxon>Gunneridae</taxon>
        <taxon>Pentapetalae</taxon>
        <taxon>asterids</taxon>
        <taxon>lamiids</taxon>
        <taxon>Lamiales</taxon>
        <taxon>Lamiaceae</taxon>
        <taxon>Nepetoideae</taxon>
        <taxon>Elsholtzieae</taxon>
        <taxon>Perilla</taxon>
    </lineage>
</organism>
<accession>A0AAD4NZA1</accession>
<dbReference type="AlphaFoldDB" id="A0AAD4NZA1"/>
<dbReference type="PANTHER" id="PTHR10336">
    <property type="entry name" value="PHOSPHOINOSITIDE-SPECIFIC PHOSPHOLIPASE C FAMILY PROTEIN"/>
    <property type="match status" value="1"/>
</dbReference>
<evidence type="ECO:0000313" key="4">
    <source>
        <dbReference type="EMBL" id="KAH6821228.1"/>
    </source>
</evidence>
<dbReference type="GO" id="GO:0004435">
    <property type="term" value="F:phosphatidylinositol-4,5-bisphosphate phospholipase C activity"/>
    <property type="evidence" value="ECO:0007669"/>
    <property type="project" value="TreeGrafter"/>
</dbReference>
<dbReference type="GO" id="GO:0048015">
    <property type="term" value="P:phosphatidylinositol-mediated signaling"/>
    <property type="evidence" value="ECO:0007669"/>
    <property type="project" value="TreeGrafter"/>
</dbReference>
<name>A0AAD4NZA1_PERFH</name>
<dbReference type="Pfam" id="PF00388">
    <property type="entry name" value="PI-PLC-X"/>
    <property type="match status" value="1"/>
</dbReference>
<reference evidence="4 5" key="1">
    <citation type="journal article" date="2021" name="Nat. Commun.">
        <title>Incipient diploidization of the medicinal plant Perilla within 10,000 years.</title>
        <authorList>
            <person name="Zhang Y."/>
            <person name="Shen Q."/>
            <person name="Leng L."/>
            <person name="Zhang D."/>
            <person name="Chen S."/>
            <person name="Shi Y."/>
            <person name="Ning Z."/>
            <person name="Chen S."/>
        </authorList>
    </citation>
    <scope>NUCLEOTIDE SEQUENCE [LARGE SCALE GENOMIC DNA]</scope>
    <source>
        <strain evidence="5">cv. PC099</strain>
    </source>
</reference>
<sequence length="265" mass="30091">MADFSHLKVVTMSSQHFPATEDSINGAKEKTTAEVIPILYGILKDPSSSSEAIKIKEVMITDLSDRLREEGRAEELQSLLTKLQPFFSLIPKAKTTKLICGIIDSVAKILRTSAEIKELFESYSENGLMNVDHLLRFLKEVQGEEEITRDEAEAVMESFLNEHKHLNIFHRRSLYIKEFFWFLLSGINAPLSFPPKKPQEDIFADNFIVQVHQDMNFPLSHYFIYTGHNSYLTGNQISGDSSEVPRVAHCTCSYCIICTILRPAS</sequence>
<dbReference type="InterPro" id="IPR011992">
    <property type="entry name" value="EF-hand-dom_pair"/>
</dbReference>
<dbReference type="PANTHER" id="PTHR10336:SF158">
    <property type="entry name" value="PHOSPHOINOSITIDE PHOSPHOLIPASE C"/>
    <property type="match status" value="1"/>
</dbReference>
<dbReference type="Gene3D" id="3.20.20.190">
    <property type="entry name" value="Phosphatidylinositol (PI) phosphodiesterase"/>
    <property type="match status" value="1"/>
</dbReference>
<proteinExistence type="predicted"/>
<dbReference type="SUPFAM" id="SSF47473">
    <property type="entry name" value="EF-hand"/>
    <property type="match status" value="1"/>
</dbReference>
<dbReference type="GO" id="GO:0051209">
    <property type="term" value="P:release of sequestered calcium ion into cytosol"/>
    <property type="evidence" value="ECO:0007669"/>
    <property type="project" value="TreeGrafter"/>
</dbReference>
<evidence type="ECO:0000256" key="1">
    <source>
        <dbReference type="ARBA" id="ARBA00004202"/>
    </source>
</evidence>
<evidence type="ECO:0000313" key="5">
    <source>
        <dbReference type="Proteomes" id="UP001190926"/>
    </source>
</evidence>
<evidence type="ECO:0008006" key="6">
    <source>
        <dbReference type="Google" id="ProtNLM"/>
    </source>
</evidence>
<comment type="subcellular location">
    <subcellularLocation>
        <location evidence="1">Cell membrane</location>
        <topology evidence="1">Peripheral membrane protein</topology>
    </subcellularLocation>
</comment>
<feature type="domain" description="26S proteasome regulatory subunit Rpn6 N-terminal" evidence="3">
    <location>
        <begin position="28"/>
        <end position="113"/>
    </location>
</feature>
<dbReference type="EMBL" id="SDAM02002340">
    <property type="protein sequence ID" value="KAH6821228.1"/>
    <property type="molecule type" value="Genomic_DNA"/>
</dbReference>